<dbReference type="OrthoDB" id="8481085at2"/>
<accession>A0A1H0YBK1</accession>
<gene>
    <name evidence="1" type="ORF">SAMN05421664_0624</name>
</gene>
<dbReference type="EMBL" id="FNKL01000001">
    <property type="protein sequence ID" value="SDQ12575.1"/>
    <property type="molecule type" value="Genomic_DNA"/>
</dbReference>
<dbReference type="STRING" id="311333.SAMN05421664_0624"/>
<dbReference type="Proteomes" id="UP000199627">
    <property type="component" value="Unassembled WGS sequence"/>
</dbReference>
<reference evidence="2" key="1">
    <citation type="submission" date="2016-10" db="EMBL/GenBank/DDBJ databases">
        <authorList>
            <person name="Varghese N."/>
            <person name="Submissions S."/>
        </authorList>
    </citation>
    <scope>NUCLEOTIDE SEQUENCE [LARGE SCALE GENOMIC DNA]</scope>
    <source>
        <strain evidence="2">DSM 17072</strain>
    </source>
</reference>
<organism evidence="1 2">
    <name type="scientific">Chryseobacterium soldanellicola</name>
    <dbReference type="NCBI Taxonomy" id="311333"/>
    <lineage>
        <taxon>Bacteria</taxon>
        <taxon>Pseudomonadati</taxon>
        <taxon>Bacteroidota</taxon>
        <taxon>Flavobacteriia</taxon>
        <taxon>Flavobacteriales</taxon>
        <taxon>Weeksellaceae</taxon>
        <taxon>Chryseobacterium group</taxon>
        <taxon>Chryseobacterium</taxon>
    </lineage>
</organism>
<name>A0A1H0YBK1_9FLAO</name>
<proteinExistence type="predicted"/>
<dbReference type="AlphaFoldDB" id="A0A1H0YBK1"/>
<evidence type="ECO:0000313" key="1">
    <source>
        <dbReference type="EMBL" id="SDQ12575.1"/>
    </source>
</evidence>
<evidence type="ECO:0000313" key="2">
    <source>
        <dbReference type="Proteomes" id="UP000199627"/>
    </source>
</evidence>
<dbReference type="RefSeq" id="WP_089753508.1">
    <property type="nucleotide sequence ID" value="NZ_FNKL01000001.1"/>
</dbReference>
<keyword evidence="2" id="KW-1185">Reference proteome</keyword>
<protein>
    <submittedName>
        <fullName evidence="1">Uncharacterized protein</fullName>
    </submittedName>
</protein>
<sequence>MEELNLIIDKISIIDADLKKIINQEVKIPYVDDYNSVSDYWYPHPPCLIPLFLGYGASYKGVVHHFFCDKKDTFGEYFLEQGFISEIARNSKQWITLIVLKIIMTKEGLNDEIINFCKQVNYSDYEEVDEFTLDYGDDPNEFKNLIYIKQETPSRYVKNISEYNGDFPSTLSAINSAQIQNASIFEIAVPEKLNEINDLPLWLNRNEDKQALFEDYLNKNMLKEAWFTLNSKGWKLKDVATALEELAMKTDDELFHLVTKNWINGWRKSTDQDGSY</sequence>